<feature type="transmembrane region" description="Helical" evidence="1">
    <location>
        <begin position="34"/>
        <end position="59"/>
    </location>
</feature>
<dbReference type="EMBL" id="DTGG01000143">
    <property type="protein sequence ID" value="HFZ09409.1"/>
    <property type="molecule type" value="Genomic_DNA"/>
</dbReference>
<evidence type="ECO:0000256" key="1">
    <source>
        <dbReference type="SAM" id="Phobius"/>
    </source>
</evidence>
<keyword evidence="1" id="KW-0812">Transmembrane</keyword>
<gene>
    <name evidence="2" type="ORF">ENV41_04700</name>
</gene>
<evidence type="ECO:0000313" key="2">
    <source>
        <dbReference type="EMBL" id="HFZ09409.1"/>
    </source>
</evidence>
<keyword evidence="1" id="KW-0472">Membrane</keyword>
<comment type="caution">
    <text evidence="2">The sequence shown here is derived from an EMBL/GenBank/DDBJ whole genome shotgun (WGS) entry which is preliminary data.</text>
</comment>
<organism evidence="2">
    <name type="scientific">candidate division CPR3 bacterium</name>
    <dbReference type="NCBI Taxonomy" id="2268181"/>
    <lineage>
        <taxon>Bacteria</taxon>
        <taxon>Bacteria division CPR3</taxon>
    </lineage>
</organism>
<dbReference type="InterPro" id="IPR043993">
    <property type="entry name" value="T4SS_pilin"/>
</dbReference>
<dbReference type="Pfam" id="PF18895">
    <property type="entry name" value="T4SS_pilin"/>
    <property type="match status" value="1"/>
</dbReference>
<accession>A0A7V3JAS1</accession>
<sequence>MKKTLIKLEKFIFAITLLPTPSCGNWSCAGIEDIARIINHIIDLLLPIAGGITVIFLIWGSIQYLTAYGNEEKAQKGKAIIIWSIVGIVVMLLSKIIVGEITYLLTGTRTL</sequence>
<dbReference type="AlphaFoldDB" id="A0A7V3JAS1"/>
<name>A0A7V3JAS1_UNCC3</name>
<protein>
    <submittedName>
        <fullName evidence="2">Uncharacterized protein</fullName>
    </submittedName>
</protein>
<reference evidence="2" key="1">
    <citation type="journal article" date="2020" name="mSystems">
        <title>Genome- and Community-Level Interaction Insights into Carbon Utilization and Element Cycling Functions of Hydrothermarchaeota in Hydrothermal Sediment.</title>
        <authorList>
            <person name="Zhou Z."/>
            <person name="Liu Y."/>
            <person name="Xu W."/>
            <person name="Pan J."/>
            <person name="Luo Z.H."/>
            <person name="Li M."/>
        </authorList>
    </citation>
    <scope>NUCLEOTIDE SEQUENCE [LARGE SCALE GENOMIC DNA]</scope>
    <source>
        <strain evidence="2">SpSt-757</strain>
    </source>
</reference>
<proteinExistence type="predicted"/>
<feature type="transmembrane region" description="Helical" evidence="1">
    <location>
        <begin position="80"/>
        <end position="105"/>
    </location>
</feature>
<keyword evidence="1" id="KW-1133">Transmembrane helix</keyword>